<keyword evidence="2 6" id="KW-0812">Transmembrane</keyword>
<reference evidence="7" key="1">
    <citation type="journal article" date="2023" name="Mol. Phylogenet. Evol.">
        <title>Genome-scale phylogeny and comparative genomics of the fungal order Sordariales.</title>
        <authorList>
            <person name="Hensen N."/>
            <person name="Bonometti L."/>
            <person name="Westerberg I."/>
            <person name="Brannstrom I.O."/>
            <person name="Guillou S."/>
            <person name="Cros-Aarteil S."/>
            <person name="Calhoun S."/>
            <person name="Haridas S."/>
            <person name="Kuo A."/>
            <person name="Mondo S."/>
            <person name="Pangilinan J."/>
            <person name="Riley R."/>
            <person name="LaButti K."/>
            <person name="Andreopoulos B."/>
            <person name="Lipzen A."/>
            <person name="Chen C."/>
            <person name="Yan M."/>
            <person name="Daum C."/>
            <person name="Ng V."/>
            <person name="Clum A."/>
            <person name="Steindorff A."/>
            <person name="Ohm R.A."/>
            <person name="Martin F."/>
            <person name="Silar P."/>
            <person name="Natvig D.O."/>
            <person name="Lalanne C."/>
            <person name="Gautier V."/>
            <person name="Ament-Velasquez S.L."/>
            <person name="Kruys A."/>
            <person name="Hutchinson M.I."/>
            <person name="Powell A.J."/>
            <person name="Barry K."/>
            <person name="Miller A.N."/>
            <person name="Grigoriev I.V."/>
            <person name="Debuchy R."/>
            <person name="Gladieux P."/>
            <person name="Hiltunen Thoren M."/>
            <person name="Johannesson H."/>
        </authorList>
    </citation>
    <scope>NUCLEOTIDE SEQUENCE</scope>
    <source>
        <strain evidence="7">SMH4131-1</strain>
    </source>
</reference>
<sequence length="973" mass="112821">MEFNALPEDLEYRHREADDAVERKVASIAAAIDAQYKRTDTLRSAIRGGTTAEPPQEEFAGPAPRNLVKCVEESHARWRASPEFKRGIPLVHAWKAKKRGEAIPDLSVFQDPEADNERDRVVIRKIVTRYRDLWEDEHGVQVFDLERDVKAHLIQYYSESLNVICGADDYEVLRPVEAELTDVRFQGRFPNQTVSMNSLLSRAGGRRGIDDLHVLERHDGRIKYLHIPSNNMAWVEKVMATYFGEEPPSLGGKHRRSDGGHTRAETLLRPQFWRGRQYGTRGEVVHARHMRPLCERLSSEPNEIEDNPKNIVLFMPTLHWEIARRNETITRIVDSETEKHRWQKEAISLTRRTQRREERRDLPYTGPKITHPATQPLPKRLLDSVSSPKANESLLTTAGDVFASVAEESVPWRTWARTGKGPSVDRFGRLRVYHPLGQFLMDAARLFEAMSTFKDQQMLEKYLFHDPPLHPRRTLDQSYYSALKSTKARDRDQVVSRWTSMKAEFGHRLVPSPPGSKKRQLPYFWRTRDHDTEHDCGWQWTGHWDMTDERGCEQCRSDSCKVSKLIMVDQLWMWVLDEETIITSFPSQYGVDGDSSGVHHSIRNRLGAASQNQIRSVYDIALIILDECSNTFFDRTKPEDSQPPVIDIFFEAIGSVTHRHAIAFQHVWYMAQRAFQLYRSKSKNTDSSELSGLLLDIHAEGRLQQEVKDIIDELKIMLHICVTQREMIKRFCKHVEQICDPEGRWRIGRGGGLPDDRDDQDDQTLRHKRNQLQWFRVKSLELLSEVDDHIDELEGLKTSAEDMAQNANDLLVLKQQQASFVQAWESVKQAGESVRQGQAVMMFTVVTIIFLPLSFMSSIFGMNNIDFGSGSWTLNNQFKLMFPISVGIIVVSVVIAFSKYLRAVFWCAWRYLTTWLSVELGLYRAWLSLKGDWQAETLIYKTEREMERLKEGVQRAKKARRERRLQRIPRKDW</sequence>
<proteinExistence type="predicted"/>
<comment type="caution">
    <text evidence="7">The sequence shown here is derived from an EMBL/GenBank/DDBJ whole genome shotgun (WGS) entry which is preliminary data.</text>
</comment>
<dbReference type="Gene3D" id="1.20.58.340">
    <property type="entry name" value="Magnesium transport protein CorA, transmembrane region"/>
    <property type="match status" value="1"/>
</dbReference>
<feature type="transmembrane region" description="Helical" evidence="6">
    <location>
        <begin position="880"/>
        <end position="897"/>
    </location>
</feature>
<keyword evidence="8" id="KW-1185">Reference proteome</keyword>
<dbReference type="Pfam" id="PF01544">
    <property type="entry name" value="CorA"/>
    <property type="match status" value="1"/>
</dbReference>
<gene>
    <name evidence="7" type="ORF">B0T19DRAFT_386982</name>
</gene>
<comment type="subcellular location">
    <subcellularLocation>
        <location evidence="1">Membrane</location>
        <topology evidence="1">Multi-pass membrane protein</topology>
    </subcellularLocation>
</comment>
<evidence type="ECO:0000256" key="2">
    <source>
        <dbReference type="ARBA" id="ARBA00022692"/>
    </source>
</evidence>
<evidence type="ECO:0000313" key="8">
    <source>
        <dbReference type="Proteomes" id="UP001286456"/>
    </source>
</evidence>
<reference evidence="7" key="2">
    <citation type="submission" date="2023-06" db="EMBL/GenBank/DDBJ databases">
        <authorList>
            <consortium name="Lawrence Berkeley National Laboratory"/>
            <person name="Haridas S."/>
            <person name="Hensen N."/>
            <person name="Bonometti L."/>
            <person name="Westerberg I."/>
            <person name="Brannstrom I.O."/>
            <person name="Guillou S."/>
            <person name="Cros-Aarteil S."/>
            <person name="Calhoun S."/>
            <person name="Kuo A."/>
            <person name="Mondo S."/>
            <person name="Pangilinan J."/>
            <person name="Riley R."/>
            <person name="Labutti K."/>
            <person name="Andreopoulos B."/>
            <person name="Lipzen A."/>
            <person name="Chen C."/>
            <person name="Yanf M."/>
            <person name="Daum C."/>
            <person name="Ng V."/>
            <person name="Clum A."/>
            <person name="Steindorff A."/>
            <person name="Ohm R."/>
            <person name="Martin F."/>
            <person name="Silar P."/>
            <person name="Natvig D."/>
            <person name="Lalanne C."/>
            <person name="Gautier V."/>
            <person name="Ament-Velasquez S.L."/>
            <person name="Kruys A."/>
            <person name="Hutchinson M.I."/>
            <person name="Powell A.J."/>
            <person name="Barry K."/>
            <person name="Miller A.N."/>
            <person name="Grigoriev I.V."/>
            <person name="Debuchy R."/>
            <person name="Gladieux P."/>
            <person name="Thoren M.H."/>
            <person name="Johannesson H."/>
        </authorList>
    </citation>
    <scope>NUCLEOTIDE SEQUENCE</scope>
    <source>
        <strain evidence="7">SMH4131-1</strain>
    </source>
</reference>
<evidence type="ECO:0000256" key="6">
    <source>
        <dbReference type="SAM" id="Phobius"/>
    </source>
</evidence>
<dbReference type="EMBL" id="JAUEPO010000005">
    <property type="protein sequence ID" value="KAK3320394.1"/>
    <property type="molecule type" value="Genomic_DNA"/>
</dbReference>
<dbReference type="InterPro" id="IPR045863">
    <property type="entry name" value="CorA_TM1_TM2"/>
</dbReference>
<dbReference type="GO" id="GO:0046873">
    <property type="term" value="F:metal ion transmembrane transporter activity"/>
    <property type="evidence" value="ECO:0007669"/>
    <property type="project" value="InterPro"/>
</dbReference>
<keyword evidence="4 6" id="KW-0472">Membrane</keyword>
<dbReference type="AlphaFoldDB" id="A0AAE0I887"/>
<evidence type="ECO:0000256" key="1">
    <source>
        <dbReference type="ARBA" id="ARBA00004141"/>
    </source>
</evidence>
<organism evidence="7 8">
    <name type="scientific">Cercophora scortea</name>
    <dbReference type="NCBI Taxonomy" id="314031"/>
    <lineage>
        <taxon>Eukaryota</taxon>
        <taxon>Fungi</taxon>
        <taxon>Dikarya</taxon>
        <taxon>Ascomycota</taxon>
        <taxon>Pezizomycotina</taxon>
        <taxon>Sordariomycetes</taxon>
        <taxon>Sordariomycetidae</taxon>
        <taxon>Sordariales</taxon>
        <taxon>Lasiosphaeriaceae</taxon>
        <taxon>Cercophora</taxon>
    </lineage>
</organism>
<accession>A0AAE0I887</accession>
<protein>
    <submittedName>
        <fullName evidence="7">Uncharacterized protein</fullName>
    </submittedName>
</protein>
<dbReference type="InterPro" id="IPR050829">
    <property type="entry name" value="CorA_MIT"/>
</dbReference>
<evidence type="ECO:0000256" key="5">
    <source>
        <dbReference type="SAM" id="MobiDB-lite"/>
    </source>
</evidence>
<evidence type="ECO:0000256" key="3">
    <source>
        <dbReference type="ARBA" id="ARBA00022989"/>
    </source>
</evidence>
<feature type="region of interest" description="Disordered" evidence="5">
    <location>
        <begin position="350"/>
        <end position="380"/>
    </location>
</feature>
<dbReference type="PANTHER" id="PTHR47685">
    <property type="entry name" value="MAGNESIUM TRANSPORT PROTEIN CORA"/>
    <property type="match status" value="1"/>
</dbReference>
<dbReference type="Proteomes" id="UP001286456">
    <property type="component" value="Unassembled WGS sequence"/>
</dbReference>
<evidence type="ECO:0000313" key="7">
    <source>
        <dbReference type="EMBL" id="KAK3320394.1"/>
    </source>
</evidence>
<dbReference type="SUPFAM" id="SSF144083">
    <property type="entry name" value="Magnesium transport protein CorA, transmembrane region"/>
    <property type="match status" value="1"/>
</dbReference>
<evidence type="ECO:0000256" key="4">
    <source>
        <dbReference type="ARBA" id="ARBA00023136"/>
    </source>
</evidence>
<dbReference type="InterPro" id="IPR002523">
    <property type="entry name" value="MgTranspt_CorA/ZnTranspt_ZntB"/>
</dbReference>
<dbReference type="GO" id="GO:0016020">
    <property type="term" value="C:membrane"/>
    <property type="evidence" value="ECO:0007669"/>
    <property type="project" value="UniProtKB-SubCell"/>
</dbReference>
<keyword evidence="3 6" id="KW-1133">Transmembrane helix</keyword>
<name>A0AAE0I887_9PEZI</name>
<dbReference type="PANTHER" id="PTHR47685:SF1">
    <property type="entry name" value="MAGNESIUM TRANSPORT PROTEIN CORA"/>
    <property type="match status" value="1"/>
</dbReference>
<feature type="transmembrane region" description="Helical" evidence="6">
    <location>
        <begin position="839"/>
        <end position="860"/>
    </location>
</feature>